<name>A0ABD4T254_9CYAN</name>
<dbReference type="Pfam" id="PF21117">
    <property type="entry name" value="MRB1590_C"/>
    <property type="match status" value="1"/>
</dbReference>
<evidence type="ECO:0000313" key="5">
    <source>
        <dbReference type="Proteomes" id="UP000031561"/>
    </source>
</evidence>
<dbReference type="PANTHER" id="PTHR38149">
    <property type="entry name" value="ATPASE"/>
    <property type="match status" value="1"/>
</dbReference>
<comment type="caution">
    <text evidence="4">The sequence shown here is derived from an EMBL/GenBank/DDBJ whole genome shotgun (WGS) entry which is preliminary data.</text>
</comment>
<reference evidence="4 5" key="1">
    <citation type="journal article" date="2015" name="Genome Announc.">
        <title>Draft Genome Sequence of Filamentous Marine Cyanobacterium Lyngbya confervoides Strain BDU141951.</title>
        <authorList>
            <person name="Chandrababunaidu M.M."/>
            <person name="Sen D."/>
            <person name="Tripathy S."/>
        </authorList>
    </citation>
    <scope>NUCLEOTIDE SEQUENCE [LARGE SCALE GENOMIC DNA]</scope>
    <source>
        <strain evidence="4 5">BDU141951</strain>
    </source>
</reference>
<dbReference type="InterPro" id="IPR046833">
    <property type="entry name" value="ABC_N"/>
</dbReference>
<sequence length="570" mass="62145">MADLQSTLLNLEGKSYKAYRGLNSVYPVANLQLYFDSIQGDPFASPSQCRVVLAQSAAGFPPHLYDNRVREIALRDYLTRRCAHLAQRASRPAGSGKSGQFFVSQPSQVILDRSALLINTHQVELRLRVGLPAYGRRIAGSAAAELLCHRLPDWIHQALTYADLDGPAIADHLACAEDAEALRSQLAAQNLVAFVADGAILPRESGVSDRPLQGQSIPFRAPPQFRTTLHCPHRGSVTGMAIPAGVTLIVGGGYHGKSTLLQAIQAGVYNHILGDGREYVVSCPSAIKIRAEEGRSVQGVDLSPFINDLPLGQSTTAFCTENASGSTSQAANIIEAVEAGAQVLLLDEDTSATNFMIRDRRMQALITKDKEPITPFIDQVRRLYEQSQISTVLVMGGSGDYFDVADHVIAMDQFQPRDCTQAARRIAAQYPTDRTQEATSTMSDVSQRVVAPQPWFRGQGDRPPKVKVQGLSQLQIGDQTLDVSAQEHLVETGQLRTIAQSLLILDLHHQERSGTFLMVLQALKDTLNAENWDALTHIPSGELAAVRPLDVALVLNRLRSLRVQSERNLG</sequence>
<dbReference type="SUPFAM" id="SSF52540">
    <property type="entry name" value="P-loop containing nucleoside triphosphate hydrolases"/>
    <property type="match status" value="1"/>
</dbReference>
<dbReference type="Pfam" id="PF20446">
    <property type="entry name" value="ABC_N"/>
    <property type="match status" value="1"/>
</dbReference>
<dbReference type="Gene3D" id="3.40.50.300">
    <property type="entry name" value="P-loop containing nucleotide triphosphate hydrolases"/>
    <property type="match status" value="1"/>
</dbReference>
<organism evidence="4 5">
    <name type="scientific">Lyngbya confervoides BDU141951</name>
    <dbReference type="NCBI Taxonomy" id="1574623"/>
    <lineage>
        <taxon>Bacteria</taxon>
        <taxon>Bacillati</taxon>
        <taxon>Cyanobacteriota</taxon>
        <taxon>Cyanophyceae</taxon>
        <taxon>Oscillatoriophycideae</taxon>
        <taxon>Oscillatoriales</taxon>
        <taxon>Microcoleaceae</taxon>
        <taxon>Lyngbya</taxon>
    </lineage>
</organism>
<dbReference type="Pfam" id="PF09818">
    <property type="entry name" value="ABC_ATPase"/>
    <property type="match status" value="1"/>
</dbReference>
<feature type="domain" description="MRB1590-like C-terminal" evidence="3">
    <location>
        <begin position="465"/>
        <end position="564"/>
    </location>
</feature>
<evidence type="ECO:0000313" key="4">
    <source>
        <dbReference type="EMBL" id="MCM1982583.1"/>
    </source>
</evidence>
<dbReference type="RefSeq" id="WP_166281455.1">
    <property type="nucleotide sequence ID" value="NZ_JTHE03000043.1"/>
</dbReference>
<accession>A0ABD4T254</accession>
<dbReference type="AlphaFoldDB" id="A0ABD4T254"/>
<dbReference type="EMBL" id="JTHE03000043">
    <property type="protein sequence ID" value="MCM1982583.1"/>
    <property type="molecule type" value="Genomic_DNA"/>
</dbReference>
<evidence type="ECO:0000259" key="3">
    <source>
        <dbReference type="Pfam" id="PF21117"/>
    </source>
</evidence>
<proteinExistence type="predicted"/>
<feature type="domain" description="ATPase of the ABC class C-terminal" evidence="1">
    <location>
        <begin position="168"/>
        <end position="447"/>
    </location>
</feature>
<dbReference type="InterPro" id="IPR019195">
    <property type="entry name" value="ABC_ATPase_put"/>
</dbReference>
<gene>
    <name evidence="4" type="ORF">QQ91_0007065</name>
</gene>
<keyword evidence="5" id="KW-1185">Reference proteome</keyword>
<dbReference type="InterPro" id="IPR049069">
    <property type="entry name" value="MRB1590-like_C"/>
</dbReference>
<evidence type="ECO:0000259" key="1">
    <source>
        <dbReference type="Pfam" id="PF09818"/>
    </source>
</evidence>
<dbReference type="Proteomes" id="UP000031561">
    <property type="component" value="Unassembled WGS sequence"/>
</dbReference>
<dbReference type="PANTHER" id="PTHR38149:SF1">
    <property type="entry name" value="ATPASE"/>
    <property type="match status" value="1"/>
</dbReference>
<evidence type="ECO:0000259" key="2">
    <source>
        <dbReference type="Pfam" id="PF20446"/>
    </source>
</evidence>
<protein>
    <submittedName>
        <fullName evidence="4">ABC-ATPase domain-containing protein</fullName>
    </submittedName>
</protein>
<dbReference type="InterPro" id="IPR027417">
    <property type="entry name" value="P-loop_NTPase"/>
</dbReference>
<dbReference type="InterPro" id="IPR046834">
    <property type="entry name" value="ABC_ATPase_C"/>
</dbReference>
<feature type="domain" description="ATPase of the ABC class N-terminal" evidence="2">
    <location>
        <begin position="1"/>
        <end position="161"/>
    </location>
</feature>